<organism evidence="6 7">
    <name type="scientific">Lawsonibacter hominis</name>
    <dbReference type="NCBI Taxonomy" id="2763053"/>
    <lineage>
        <taxon>Bacteria</taxon>
        <taxon>Bacillati</taxon>
        <taxon>Bacillota</taxon>
        <taxon>Clostridia</taxon>
        <taxon>Eubacteriales</taxon>
        <taxon>Oscillospiraceae</taxon>
        <taxon>Lawsonibacter</taxon>
    </lineage>
</organism>
<comment type="caution">
    <text evidence="6">The sequence shown here is derived from an EMBL/GenBank/DDBJ whole genome shotgun (WGS) entry which is preliminary data.</text>
</comment>
<evidence type="ECO:0000259" key="5">
    <source>
        <dbReference type="Pfam" id="PF12850"/>
    </source>
</evidence>
<dbReference type="NCBIfam" id="TIGR00040">
    <property type="entry name" value="yfcE"/>
    <property type="match status" value="1"/>
</dbReference>
<gene>
    <name evidence="6" type="ORF">H8S57_06785</name>
</gene>
<dbReference type="AlphaFoldDB" id="A0A8J6M8C0"/>
<comment type="cofactor">
    <cofactor evidence="4">
        <name>a divalent metal cation</name>
        <dbReference type="ChEBI" id="CHEBI:60240"/>
    </cofactor>
</comment>
<feature type="domain" description="Calcineurin-like phosphoesterase" evidence="5">
    <location>
        <begin position="1"/>
        <end position="144"/>
    </location>
</feature>
<accession>A0A8J6M8C0</accession>
<dbReference type="RefSeq" id="WP_186907325.1">
    <property type="nucleotide sequence ID" value="NZ_JACOPP010000006.1"/>
</dbReference>
<dbReference type="Gene3D" id="3.60.21.10">
    <property type="match status" value="1"/>
</dbReference>
<dbReference type="PANTHER" id="PTHR11124">
    <property type="entry name" value="VACUOLAR SORTING PROTEIN VPS29"/>
    <property type="match status" value="1"/>
</dbReference>
<dbReference type="PROSITE" id="PS01269">
    <property type="entry name" value="UPF0025"/>
    <property type="match status" value="1"/>
</dbReference>
<dbReference type="Proteomes" id="UP000661435">
    <property type="component" value="Unassembled WGS sequence"/>
</dbReference>
<dbReference type="InterPro" id="IPR024654">
    <property type="entry name" value="Calcineurin-like_PHP_lpxH"/>
</dbReference>
<dbReference type="GO" id="GO:0046872">
    <property type="term" value="F:metal ion binding"/>
    <property type="evidence" value="ECO:0007669"/>
    <property type="project" value="UniProtKB-KW"/>
</dbReference>
<keyword evidence="7" id="KW-1185">Reference proteome</keyword>
<dbReference type="GO" id="GO:0016787">
    <property type="term" value="F:hydrolase activity"/>
    <property type="evidence" value="ECO:0007669"/>
    <property type="project" value="UniProtKB-UniRule"/>
</dbReference>
<dbReference type="EMBL" id="JACOPP010000006">
    <property type="protein sequence ID" value="MBC5733431.1"/>
    <property type="molecule type" value="Genomic_DNA"/>
</dbReference>
<evidence type="ECO:0000313" key="6">
    <source>
        <dbReference type="EMBL" id="MBC5733431.1"/>
    </source>
</evidence>
<evidence type="ECO:0000313" key="7">
    <source>
        <dbReference type="Proteomes" id="UP000661435"/>
    </source>
</evidence>
<reference evidence="6" key="1">
    <citation type="submission" date="2020-08" db="EMBL/GenBank/DDBJ databases">
        <title>Genome public.</title>
        <authorList>
            <person name="Liu C."/>
            <person name="Sun Q."/>
        </authorList>
    </citation>
    <scope>NUCLEOTIDE SEQUENCE</scope>
    <source>
        <strain evidence="6">NSJ-51</strain>
    </source>
</reference>
<dbReference type="InterPro" id="IPR020935">
    <property type="entry name" value="PdiEstase_YfcE_CS"/>
</dbReference>
<dbReference type="EC" id="3.1.4.-" evidence="4"/>
<proteinExistence type="inferred from homology"/>
<keyword evidence="2 4" id="KW-0479">Metal-binding</keyword>
<evidence type="ECO:0000256" key="1">
    <source>
        <dbReference type="ARBA" id="ARBA00008950"/>
    </source>
</evidence>
<dbReference type="SUPFAM" id="SSF56300">
    <property type="entry name" value="Metallo-dependent phosphatases"/>
    <property type="match status" value="1"/>
</dbReference>
<dbReference type="Pfam" id="PF12850">
    <property type="entry name" value="Metallophos_2"/>
    <property type="match status" value="1"/>
</dbReference>
<comment type="similarity">
    <text evidence="1 4">Belongs to the metallophosphoesterase superfamily. YfcE family.</text>
</comment>
<name>A0A8J6M8C0_9FIRM</name>
<sequence>MKLLVFSDSHGNVANMEDAVRREEPDQVLHLGDVVRDADALRRRFPDLPMTRVRGNCDARSDVPEECLLERAGRRLLLMHGHTRFVKSGPGAAVAAAREARADVLLFGHTHDALCDLQGNLWILNPGAAGGLLFRSYGVVLLEADGVYCYTQPI</sequence>
<dbReference type="InterPro" id="IPR029052">
    <property type="entry name" value="Metallo-depent_PP-like"/>
</dbReference>
<keyword evidence="3" id="KW-0378">Hydrolase</keyword>
<protein>
    <recommendedName>
        <fullName evidence="4">Phosphoesterase</fullName>
        <ecNumber evidence="4">3.1.4.-</ecNumber>
    </recommendedName>
</protein>
<evidence type="ECO:0000256" key="3">
    <source>
        <dbReference type="ARBA" id="ARBA00022801"/>
    </source>
</evidence>
<dbReference type="InterPro" id="IPR000979">
    <property type="entry name" value="Phosphodiesterase_MJ0936/Vps29"/>
</dbReference>
<evidence type="ECO:0000256" key="4">
    <source>
        <dbReference type="RuleBase" id="RU362039"/>
    </source>
</evidence>
<evidence type="ECO:0000256" key="2">
    <source>
        <dbReference type="ARBA" id="ARBA00022723"/>
    </source>
</evidence>